<dbReference type="STRING" id="652787.SAMN05216490_2097"/>
<protein>
    <submittedName>
        <fullName evidence="1">Uncharacterized protein</fullName>
    </submittedName>
</protein>
<evidence type="ECO:0000313" key="2">
    <source>
        <dbReference type="Proteomes" id="UP000199679"/>
    </source>
</evidence>
<gene>
    <name evidence="1" type="ORF">SAMN05216490_2097</name>
</gene>
<organism evidence="1 2">
    <name type="scientific">Mucilaginibacter mallensis</name>
    <dbReference type="NCBI Taxonomy" id="652787"/>
    <lineage>
        <taxon>Bacteria</taxon>
        <taxon>Pseudomonadati</taxon>
        <taxon>Bacteroidota</taxon>
        <taxon>Sphingobacteriia</taxon>
        <taxon>Sphingobacteriales</taxon>
        <taxon>Sphingobacteriaceae</taxon>
        <taxon>Mucilaginibacter</taxon>
    </lineage>
</organism>
<accession>A0A1H1W4F6</accession>
<sequence>MSILYSLNITGGDTNTSGFIFKANIEKELIVVSKSGFYISFII</sequence>
<dbReference type="RefSeq" id="WP_262493833.1">
    <property type="nucleotide sequence ID" value="NZ_LT629740.1"/>
</dbReference>
<dbReference type="Proteomes" id="UP000199679">
    <property type="component" value="Chromosome I"/>
</dbReference>
<dbReference type="AlphaFoldDB" id="A0A1H1W4F6"/>
<proteinExistence type="predicted"/>
<reference evidence="1 2" key="1">
    <citation type="submission" date="2016-10" db="EMBL/GenBank/DDBJ databases">
        <authorList>
            <person name="de Groot N.N."/>
        </authorList>
    </citation>
    <scope>NUCLEOTIDE SEQUENCE [LARGE SCALE GENOMIC DNA]</scope>
    <source>
        <strain evidence="1 2">MP1X4</strain>
    </source>
</reference>
<keyword evidence="2" id="KW-1185">Reference proteome</keyword>
<evidence type="ECO:0000313" key="1">
    <source>
        <dbReference type="EMBL" id="SDS92178.1"/>
    </source>
</evidence>
<name>A0A1H1W4F6_MUCMA</name>
<dbReference type="EMBL" id="LT629740">
    <property type="protein sequence ID" value="SDS92178.1"/>
    <property type="molecule type" value="Genomic_DNA"/>
</dbReference>